<gene>
    <name evidence="3" type="ORF">QTG54_013651</name>
</gene>
<dbReference type="EMBL" id="JATAAI010000033">
    <property type="protein sequence ID" value="KAK1735488.1"/>
    <property type="molecule type" value="Genomic_DNA"/>
</dbReference>
<feature type="region of interest" description="Disordered" evidence="1">
    <location>
        <begin position="1"/>
        <end position="101"/>
    </location>
</feature>
<dbReference type="InterPro" id="IPR011598">
    <property type="entry name" value="bHLH_dom"/>
</dbReference>
<dbReference type="Pfam" id="PF00010">
    <property type="entry name" value="HLH"/>
    <property type="match status" value="1"/>
</dbReference>
<feature type="region of interest" description="Disordered" evidence="1">
    <location>
        <begin position="318"/>
        <end position="515"/>
    </location>
</feature>
<dbReference type="AlphaFoldDB" id="A0AAD8XXG9"/>
<feature type="compositionally biased region" description="Polar residues" evidence="1">
    <location>
        <begin position="271"/>
        <end position="283"/>
    </location>
</feature>
<feature type="compositionally biased region" description="Polar residues" evidence="1">
    <location>
        <begin position="83"/>
        <end position="101"/>
    </location>
</feature>
<dbReference type="InterPro" id="IPR036638">
    <property type="entry name" value="HLH_DNA-bd_sf"/>
</dbReference>
<dbReference type="InterPro" id="IPR000014">
    <property type="entry name" value="PAS"/>
</dbReference>
<dbReference type="InterPro" id="IPR035965">
    <property type="entry name" value="PAS-like_dom_sf"/>
</dbReference>
<dbReference type="SUPFAM" id="SSF55785">
    <property type="entry name" value="PYP-like sensor domain (PAS domain)"/>
    <property type="match status" value="1"/>
</dbReference>
<feature type="region of interest" description="Disordered" evidence="1">
    <location>
        <begin position="145"/>
        <end position="283"/>
    </location>
</feature>
<feature type="compositionally biased region" description="Basic residues" evidence="1">
    <location>
        <begin position="206"/>
        <end position="218"/>
    </location>
</feature>
<dbReference type="InterPro" id="IPR045239">
    <property type="entry name" value="bHLH95_bHLH"/>
</dbReference>
<dbReference type="PROSITE" id="PS50888">
    <property type="entry name" value="BHLH"/>
    <property type="match status" value="1"/>
</dbReference>
<dbReference type="Proteomes" id="UP001224775">
    <property type="component" value="Unassembled WGS sequence"/>
</dbReference>
<feature type="compositionally biased region" description="Gly residues" evidence="1">
    <location>
        <begin position="259"/>
        <end position="270"/>
    </location>
</feature>
<feature type="compositionally biased region" description="Basic and acidic residues" evidence="1">
    <location>
        <begin position="498"/>
        <end position="515"/>
    </location>
</feature>
<proteinExistence type="predicted"/>
<accession>A0AAD8XXG9</accession>
<feature type="compositionally biased region" description="Low complexity" evidence="1">
    <location>
        <begin position="9"/>
        <end position="19"/>
    </location>
</feature>
<keyword evidence="4" id="KW-1185">Reference proteome</keyword>
<dbReference type="SUPFAM" id="SSF47459">
    <property type="entry name" value="HLH, helix-loop-helix DNA-binding domain"/>
    <property type="match status" value="1"/>
</dbReference>
<feature type="compositionally biased region" description="Low complexity" evidence="1">
    <location>
        <begin position="234"/>
        <end position="258"/>
    </location>
</feature>
<feature type="compositionally biased region" description="Polar residues" evidence="1">
    <location>
        <begin position="444"/>
        <end position="463"/>
    </location>
</feature>
<dbReference type="CDD" id="cd11393">
    <property type="entry name" value="bHLH_AtbHLH_like"/>
    <property type="match status" value="1"/>
</dbReference>
<evidence type="ECO:0000313" key="3">
    <source>
        <dbReference type="EMBL" id="KAK1735488.1"/>
    </source>
</evidence>
<feature type="compositionally biased region" description="Low complexity" evidence="1">
    <location>
        <begin position="185"/>
        <end position="205"/>
    </location>
</feature>
<evidence type="ECO:0000313" key="4">
    <source>
        <dbReference type="Proteomes" id="UP001224775"/>
    </source>
</evidence>
<dbReference type="Gene3D" id="4.10.280.10">
    <property type="entry name" value="Helix-loop-helix DNA-binding domain"/>
    <property type="match status" value="1"/>
</dbReference>
<protein>
    <recommendedName>
        <fullName evidence="2">BHLH domain-containing protein</fullName>
    </recommendedName>
</protein>
<comment type="caution">
    <text evidence="3">The sequence shown here is derived from an EMBL/GenBank/DDBJ whole genome shotgun (WGS) entry which is preliminary data.</text>
</comment>
<dbReference type="Gene3D" id="3.30.450.20">
    <property type="entry name" value="PAS domain"/>
    <property type="match status" value="1"/>
</dbReference>
<evidence type="ECO:0000256" key="1">
    <source>
        <dbReference type="SAM" id="MobiDB-lite"/>
    </source>
</evidence>
<dbReference type="CDD" id="cd00130">
    <property type="entry name" value="PAS"/>
    <property type="match status" value="1"/>
</dbReference>
<reference evidence="3" key="1">
    <citation type="submission" date="2023-06" db="EMBL/GenBank/DDBJ databases">
        <title>Survivors Of The Sea: Transcriptome response of Skeletonema marinoi to long-term dormancy.</title>
        <authorList>
            <person name="Pinder M.I.M."/>
            <person name="Kourtchenko O."/>
            <person name="Robertson E.K."/>
            <person name="Larsson T."/>
            <person name="Maumus F."/>
            <person name="Osuna-Cruz C.M."/>
            <person name="Vancaester E."/>
            <person name="Stenow R."/>
            <person name="Vandepoele K."/>
            <person name="Ploug H."/>
            <person name="Bruchert V."/>
            <person name="Godhe A."/>
            <person name="Topel M."/>
        </authorList>
    </citation>
    <scope>NUCLEOTIDE SEQUENCE</scope>
    <source>
        <strain evidence="3">R05AC</strain>
    </source>
</reference>
<feature type="compositionally biased region" description="Low complexity" evidence="1">
    <location>
        <begin position="422"/>
        <end position="443"/>
    </location>
</feature>
<dbReference type="GO" id="GO:0046983">
    <property type="term" value="F:protein dimerization activity"/>
    <property type="evidence" value="ECO:0007669"/>
    <property type="project" value="InterPro"/>
</dbReference>
<feature type="domain" description="BHLH" evidence="2">
    <location>
        <begin position="503"/>
        <end position="556"/>
    </location>
</feature>
<organism evidence="3 4">
    <name type="scientific">Skeletonema marinoi</name>
    <dbReference type="NCBI Taxonomy" id="267567"/>
    <lineage>
        <taxon>Eukaryota</taxon>
        <taxon>Sar</taxon>
        <taxon>Stramenopiles</taxon>
        <taxon>Ochrophyta</taxon>
        <taxon>Bacillariophyta</taxon>
        <taxon>Coscinodiscophyceae</taxon>
        <taxon>Thalassiosirophycidae</taxon>
        <taxon>Thalassiosirales</taxon>
        <taxon>Skeletonemataceae</taxon>
        <taxon>Skeletonema</taxon>
        <taxon>Skeletonema marinoi-dohrnii complex</taxon>
    </lineage>
</organism>
<evidence type="ECO:0000259" key="2">
    <source>
        <dbReference type="PROSITE" id="PS50888"/>
    </source>
</evidence>
<dbReference type="SMART" id="SM00353">
    <property type="entry name" value="HLH"/>
    <property type="match status" value="1"/>
</dbReference>
<name>A0AAD8XXG9_9STRA</name>
<dbReference type="SMART" id="SM00091">
    <property type="entry name" value="PAS"/>
    <property type="match status" value="1"/>
</dbReference>
<dbReference type="NCBIfam" id="TIGR00229">
    <property type="entry name" value="sensory_box"/>
    <property type="match status" value="1"/>
</dbReference>
<feature type="compositionally biased region" description="Polar residues" evidence="1">
    <location>
        <begin position="472"/>
        <end position="482"/>
    </location>
</feature>
<feature type="compositionally biased region" description="Basic residues" evidence="1">
    <location>
        <begin position="71"/>
        <end position="81"/>
    </location>
</feature>
<sequence>MDQHEVQPDDAGAATDAATLNSDAAVVEGGIKRREGDTPTPPPPQEAEVLNNDHAALAGGGGSPQTGGNTKARRRDYRKRALSSATNGTLETNASMNGNVTSDNNNAFSGLSFMQNSAMGSNIMSSGGDHSIVSFGLNFNFDNTSSPSNSDSGEGGDTKKKKADGNNASGDKKPAAKPSAITAPNSKDASGGSNKGKNSKGSSSNHLKHSSKMPKSSKKASPSGTNGEDGGGSDPNSSDSSLNNDSGGSASGGDSNSGSGSGGDGSGGSGWKSTISSLTTSSNQEWMATNDSAAAAAAAVAAAEVAAVVNKATGVAKMSPEGMETDGKPAVVNQDAAVGKKRKADATKGANGRVEDDDGYKTDEEQWGGRGGNKGGNAMRPSISSHKGALKVSTQKSDGPSVKQARFSLDQHPSAVTRTDDSQQPLSSLTGSSGTDSASAGPAVTSSNAARTAHQLSSATPATSFHPMGAAGQNTAAPNPVTSAGKRGGGAAAGGKKVSMDMKRREQRNAREKERSCRIANQIDDLRTLLSRGGVIVAKGTKSSVLSEAATYINLLQQQQVQWEIDRQSLIQQMQQIGAAPLHQVLPQNMTVAPTQISAAAVSQPAAELNSISPNDYKFVFNNSSVGMAIASMGGAFVDCNDIFCQLSDYTKEEVCTMTIFNMTARTDLQHAFDLISQMITPPSVEDQQKKSNTIVLRGAMKNRTDLGLSVSLIKGDLGIAKCFCVTLVKILSMETSRPDTVSIEMELPHVETSSKQKSNGFGVFPAYTAG</sequence>